<dbReference type="EMBL" id="BKCJ010004038">
    <property type="protein sequence ID" value="GEU58652.1"/>
    <property type="molecule type" value="Genomic_DNA"/>
</dbReference>
<sequence length="100" mass="11543">MERNRQWSSKLQHTLSCSNAEAEYRDVANVLAETAWLRNLLHELHIPLLSATLVYCDNVNKEGKLPCGEDSNAFFRNGKVGDWKNYFTPEMVDRLDKISE</sequence>
<dbReference type="Pfam" id="PF00685">
    <property type="entry name" value="Sulfotransfer_1"/>
    <property type="match status" value="1"/>
</dbReference>
<protein>
    <recommendedName>
        <fullName evidence="1">Sulfotransferase</fullName>
        <ecNumber evidence="1">2.8.2.-</ecNumber>
    </recommendedName>
</protein>
<organism evidence="3">
    <name type="scientific">Tanacetum cinerariifolium</name>
    <name type="common">Dalmatian daisy</name>
    <name type="synonym">Chrysanthemum cinerariifolium</name>
    <dbReference type="NCBI Taxonomy" id="118510"/>
    <lineage>
        <taxon>Eukaryota</taxon>
        <taxon>Viridiplantae</taxon>
        <taxon>Streptophyta</taxon>
        <taxon>Embryophyta</taxon>
        <taxon>Tracheophyta</taxon>
        <taxon>Spermatophyta</taxon>
        <taxon>Magnoliopsida</taxon>
        <taxon>eudicotyledons</taxon>
        <taxon>Gunneridae</taxon>
        <taxon>Pentapetalae</taxon>
        <taxon>asterids</taxon>
        <taxon>campanulids</taxon>
        <taxon>Asterales</taxon>
        <taxon>Asteraceae</taxon>
        <taxon>Asteroideae</taxon>
        <taxon>Anthemideae</taxon>
        <taxon>Anthemidinae</taxon>
        <taxon>Tanacetum</taxon>
    </lineage>
</organism>
<dbReference type="Gene3D" id="3.40.50.300">
    <property type="entry name" value="P-loop containing nucleotide triphosphate hydrolases"/>
    <property type="match status" value="1"/>
</dbReference>
<dbReference type="InterPro" id="IPR027417">
    <property type="entry name" value="P-loop_NTPase"/>
</dbReference>
<dbReference type="InterPro" id="IPR000863">
    <property type="entry name" value="Sulfotransferase_dom"/>
</dbReference>
<gene>
    <name evidence="3" type="ORF">Tci_030630</name>
</gene>
<dbReference type="SUPFAM" id="SSF52540">
    <property type="entry name" value="P-loop containing nucleoside triphosphate hydrolases"/>
    <property type="match status" value="1"/>
</dbReference>
<accession>A0A6L2LDH0</accession>
<evidence type="ECO:0000313" key="3">
    <source>
        <dbReference type="EMBL" id="GEU58652.1"/>
    </source>
</evidence>
<keyword evidence="1" id="KW-0808">Transferase</keyword>
<dbReference type="GO" id="GO:0008146">
    <property type="term" value="F:sulfotransferase activity"/>
    <property type="evidence" value="ECO:0007669"/>
    <property type="project" value="InterPro"/>
</dbReference>
<comment type="caution">
    <text evidence="3">The sequence shown here is derived from an EMBL/GenBank/DDBJ whole genome shotgun (WGS) entry which is preliminary data.</text>
</comment>
<comment type="similarity">
    <text evidence="1">Belongs to the sulfotransferase 1 family.</text>
</comment>
<proteinExistence type="inferred from homology"/>
<dbReference type="EC" id="2.8.2.-" evidence="1"/>
<evidence type="ECO:0000256" key="1">
    <source>
        <dbReference type="RuleBase" id="RU361155"/>
    </source>
</evidence>
<feature type="domain" description="Sulfotransferase" evidence="2">
    <location>
        <begin position="63"/>
        <end position="99"/>
    </location>
</feature>
<name>A0A6L2LDH0_TANCI</name>
<evidence type="ECO:0000259" key="2">
    <source>
        <dbReference type="Pfam" id="PF00685"/>
    </source>
</evidence>
<reference evidence="3" key="1">
    <citation type="journal article" date="2019" name="Sci. Rep.">
        <title>Draft genome of Tanacetum cinerariifolium, the natural source of mosquito coil.</title>
        <authorList>
            <person name="Yamashiro T."/>
            <person name="Shiraishi A."/>
            <person name="Satake H."/>
            <person name="Nakayama K."/>
        </authorList>
    </citation>
    <scope>NUCLEOTIDE SEQUENCE</scope>
</reference>
<dbReference type="AlphaFoldDB" id="A0A6L2LDH0"/>